<dbReference type="EMBL" id="CM055743">
    <property type="protein sequence ID" value="KAJ8000025.1"/>
    <property type="molecule type" value="Genomic_DNA"/>
</dbReference>
<reference evidence="1" key="1">
    <citation type="submission" date="2021-05" db="EMBL/GenBank/DDBJ databases">
        <authorList>
            <person name="Pan Q."/>
            <person name="Jouanno E."/>
            <person name="Zahm M."/>
            <person name="Klopp C."/>
            <person name="Cabau C."/>
            <person name="Louis A."/>
            <person name="Berthelot C."/>
            <person name="Parey E."/>
            <person name="Roest Crollius H."/>
            <person name="Montfort J."/>
            <person name="Robinson-Rechavi M."/>
            <person name="Bouchez O."/>
            <person name="Lampietro C."/>
            <person name="Lopez Roques C."/>
            <person name="Donnadieu C."/>
            <person name="Postlethwait J."/>
            <person name="Bobe J."/>
            <person name="Dillon D."/>
            <person name="Chandos A."/>
            <person name="von Hippel F."/>
            <person name="Guiguen Y."/>
        </authorList>
    </citation>
    <scope>NUCLEOTIDE SEQUENCE</scope>
    <source>
        <strain evidence="1">YG-Jan2019</strain>
    </source>
</reference>
<proteinExistence type="predicted"/>
<comment type="caution">
    <text evidence="1">The sequence shown here is derived from an EMBL/GenBank/DDBJ whole genome shotgun (WGS) entry which is preliminary data.</text>
</comment>
<name>A0ACC2G976_DALPE</name>
<keyword evidence="2" id="KW-1185">Reference proteome</keyword>
<dbReference type="Proteomes" id="UP001157502">
    <property type="component" value="Chromosome 16"/>
</dbReference>
<evidence type="ECO:0000313" key="2">
    <source>
        <dbReference type="Proteomes" id="UP001157502"/>
    </source>
</evidence>
<organism evidence="1 2">
    <name type="scientific">Dallia pectoralis</name>
    <name type="common">Alaska blackfish</name>
    <dbReference type="NCBI Taxonomy" id="75939"/>
    <lineage>
        <taxon>Eukaryota</taxon>
        <taxon>Metazoa</taxon>
        <taxon>Chordata</taxon>
        <taxon>Craniata</taxon>
        <taxon>Vertebrata</taxon>
        <taxon>Euteleostomi</taxon>
        <taxon>Actinopterygii</taxon>
        <taxon>Neopterygii</taxon>
        <taxon>Teleostei</taxon>
        <taxon>Protacanthopterygii</taxon>
        <taxon>Esociformes</taxon>
        <taxon>Umbridae</taxon>
        <taxon>Dallia</taxon>
    </lineage>
</organism>
<sequence>MADLPPDRVSTEPPFTYVGLDVFGPWSITARRTRGGQANSKRWAVIFTCLSVRANHIELIEAMDTSSFINALRRFFALRGPPKQIRSDCGTNFRGACKELKMLLAEPDHPSLSRFLSDEGCTWIFNPPHSSHMGGAWERMIGISRRILDSMFTQVGPSRLTHELLSTLMAEVCAIVNARPLAPISSDPASPFLLTPAMILTQKVCTSHPPTGSFEDPALYRQQWRRVQHLANTFWTRWRREYLVTLQTRCKWQTSKPNIKEGDLVLLKDTQVKRNEWPMALVTKAFSSSDGKVRKLELKVTKGGTARTYFRPITEVVLLMSL</sequence>
<gene>
    <name evidence="1" type="ORF">DPEC_G00200530</name>
</gene>
<accession>A0ACC2G976</accession>
<protein>
    <submittedName>
        <fullName evidence="1">Uncharacterized protein</fullName>
    </submittedName>
</protein>
<evidence type="ECO:0000313" key="1">
    <source>
        <dbReference type="EMBL" id="KAJ8000025.1"/>
    </source>
</evidence>